<dbReference type="STRING" id="50376.A0A517LBQ3"/>
<dbReference type="SFLD" id="SFLDS00019">
    <property type="entry name" value="Glutathione_Transferase_(cytos"/>
    <property type="match status" value="1"/>
</dbReference>
<dbReference type="GO" id="GO:0005737">
    <property type="term" value="C:cytoplasm"/>
    <property type="evidence" value="ECO:0007669"/>
    <property type="project" value="TreeGrafter"/>
</dbReference>
<name>A0A517LBQ3_9PEZI</name>
<keyword evidence="4" id="KW-1185">Reference proteome</keyword>
<feature type="domain" description="GST N-terminal" evidence="1">
    <location>
        <begin position="31"/>
        <end position="115"/>
    </location>
</feature>
<dbReference type="Proteomes" id="UP000316270">
    <property type="component" value="Chromosome 8"/>
</dbReference>
<feature type="domain" description="GST C-terminal" evidence="2">
    <location>
        <begin position="125"/>
        <end position="261"/>
    </location>
</feature>
<dbReference type="CDD" id="cd00299">
    <property type="entry name" value="GST_C_family"/>
    <property type="match status" value="1"/>
</dbReference>
<dbReference type="Gene3D" id="3.40.30.10">
    <property type="entry name" value="Glutaredoxin"/>
    <property type="match status" value="1"/>
</dbReference>
<evidence type="ECO:0000313" key="4">
    <source>
        <dbReference type="Proteomes" id="UP000316270"/>
    </source>
</evidence>
<dbReference type="SFLD" id="SFLDG00358">
    <property type="entry name" value="Main_(cytGST)"/>
    <property type="match status" value="1"/>
</dbReference>
<dbReference type="PROSITE" id="PS50405">
    <property type="entry name" value="GST_CTER"/>
    <property type="match status" value="1"/>
</dbReference>
<proteinExistence type="predicted"/>
<gene>
    <name evidence="3" type="ORF">FKW77_009662</name>
</gene>
<dbReference type="PANTHER" id="PTHR43968">
    <property type="match status" value="1"/>
</dbReference>
<evidence type="ECO:0000259" key="2">
    <source>
        <dbReference type="PROSITE" id="PS50405"/>
    </source>
</evidence>
<dbReference type="Pfam" id="PF13409">
    <property type="entry name" value="GST_N_2"/>
    <property type="match status" value="1"/>
</dbReference>
<dbReference type="Gene3D" id="1.20.1050.10">
    <property type="match status" value="1"/>
</dbReference>
<dbReference type="CDD" id="cd00570">
    <property type="entry name" value="GST_N_family"/>
    <property type="match status" value="1"/>
</dbReference>
<dbReference type="InterPro" id="IPR010987">
    <property type="entry name" value="Glutathione-S-Trfase_C-like"/>
</dbReference>
<dbReference type="PROSITE" id="PS50404">
    <property type="entry name" value="GST_NTER"/>
    <property type="match status" value="1"/>
</dbReference>
<reference evidence="3 4" key="1">
    <citation type="submission" date="2019-07" db="EMBL/GenBank/DDBJ databases">
        <title>Finished genome of Venturia effusa.</title>
        <authorList>
            <person name="Young C.A."/>
            <person name="Cox M.P."/>
            <person name="Ganley A.R.D."/>
            <person name="David W.J."/>
        </authorList>
    </citation>
    <scope>NUCLEOTIDE SEQUENCE [LARGE SCALE GENOMIC DNA]</scope>
    <source>
        <strain evidence="4">albino</strain>
    </source>
</reference>
<dbReference type="OrthoDB" id="202840at2759"/>
<dbReference type="EMBL" id="CP042192">
    <property type="protein sequence ID" value="QDS73055.1"/>
    <property type="molecule type" value="Genomic_DNA"/>
</dbReference>
<dbReference type="InterPro" id="IPR050983">
    <property type="entry name" value="GST_Omega/HSP26"/>
</dbReference>
<dbReference type="SUPFAM" id="SSF52833">
    <property type="entry name" value="Thioredoxin-like"/>
    <property type="match status" value="1"/>
</dbReference>
<evidence type="ECO:0000313" key="3">
    <source>
        <dbReference type="EMBL" id="QDS73055.1"/>
    </source>
</evidence>
<protein>
    <recommendedName>
        <fullName evidence="5">GST N-terminal domain-containing protein</fullName>
    </recommendedName>
</protein>
<sequence length="270" mass="30114">MNSENFQYCTRISEYHTPHPYESDLMASEAPKIILYTNHGCPYAHRAHIALDELKLSYDEVMIDLDKPREPWYLQVNPRGLVPAVSYSTSSLGNQIITESSIVAQFLCDAHPSPLLPASNSSPTSALTRARIHFFIDTWNTKIGGFMFAIFRAKDVKEKEATSQEWVAAVEKDIEPLLEDAAPFFGGSSELTLAEVNIAPFLLRIYALSSRGVLPNSVKVGLDTLPNFSRWAKATVAKETVTKIWNEEVVCEKTASRIAKLKAQAANEHK</sequence>
<dbReference type="InterPro" id="IPR036282">
    <property type="entry name" value="Glutathione-S-Trfase_C_sf"/>
</dbReference>
<dbReference type="InterPro" id="IPR036249">
    <property type="entry name" value="Thioredoxin-like_sf"/>
</dbReference>
<accession>A0A517LBQ3</accession>
<organism evidence="3 4">
    <name type="scientific">Venturia effusa</name>
    <dbReference type="NCBI Taxonomy" id="50376"/>
    <lineage>
        <taxon>Eukaryota</taxon>
        <taxon>Fungi</taxon>
        <taxon>Dikarya</taxon>
        <taxon>Ascomycota</taxon>
        <taxon>Pezizomycotina</taxon>
        <taxon>Dothideomycetes</taxon>
        <taxon>Pleosporomycetidae</taxon>
        <taxon>Venturiales</taxon>
        <taxon>Venturiaceae</taxon>
        <taxon>Venturia</taxon>
    </lineage>
</organism>
<dbReference type="InterPro" id="IPR040079">
    <property type="entry name" value="Glutathione_S-Trfase"/>
</dbReference>
<dbReference type="PANTHER" id="PTHR43968:SF8">
    <property type="entry name" value="S-TRANSFERASE, PUTATIVE (AFU_ORTHOLOGUE AFUA_2G00590)-RELATED"/>
    <property type="match status" value="1"/>
</dbReference>
<dbReference type="AlphaFoldDB" id="A0A517LBQ3"/>
<dbReference type="SUPFAM" id="SSF47616">
    <property type="entry name" value="GST C-terminal domain-like"/>
    <property type="match status" value="1"/>
</dbReference>
<evidence type="ECO:0000259" key="1">
    <source>
        <dbReference type="PROSITE" id="PS50404"/>
    </source>
</evidence>
<evidence type="ECO:0008006" key="5">
    <source>
        <dbReference type="Google" id="ProtNLM"/>
    </source>
</evidence>
<dbReference type="InterPro" id="IPR004045">
    <property type="entry name" value="Glutathione_S-Trfase_N"/>
</dbReference>